<name>A0A1J1H4E0_PLARL</name>
<dbReference type="EMBL" id="LN835303">
    <property type="protein sequence ID" value="CRG99610.1"/>
    <property type="molecule type" value="Genomic_DNA"/>
</dbReference>
<proteinExistence type="predicted"/>
<keyword evidence="1" id="KW-1133">Transmembrane helix</keyword>
<dbReference type="RefSeq" id="XP_028532615.1">
    <property type="nucleotide sequence ID" value="XM_028676091.1"/>
</dbReference>
<dbReference type="OMA" id="FSCIRTS"/>
<evidence type="ECO:0000313" key="3">
    <source>
        <dbReference type="Proteomes" id="UP000220158"/>
    </source>
</evidence>
<dbReference type="GeneID" id="39735712"/>
<evidence type="ECO:0000256" key="1">
    <source>
        <dbReference type="SAM" id="Phobius"/>
    </source>
</evidence>
<organism evidence="2 3">
    <name type="scientific">Plasmodium relictum</name>
    <dbReference type="NCBI Taxonomy" id="85471"/>
    <lineage>
        <taxon>Eukaryota</taxon>
        <taxon>Sar</taxon>
        <taxon>Alveolata</taxon>
        <taxon>Apicomplexa</taxon>
        <taxon>Aconoidasida</taxon>
        <taxon>Haemosporida</taxon>
        <taxon>Plasmodiidae</taxon>
        <taxon>Plasmodium</taxon>
        <taxon>Plasmodium (Haemamoeba)</taxon>
    </lineage>
</organism>
<dbReference type="KEGG" id="prel:PRELSG_0803600"/>
<keyword evidence="1" id="KW-0812">Transmembrane</keyword>
<dbReference type="Proteomes" id="UP000220158">
    <property type="component" value="Chromosome 8"/>
</dbReference>
<keyword evidence="1" id="KW-0472">Membrane</keyword>
<accession>A0A1J1H4E0</accession>
<feature type="transmembrane region" description="Helical" evidence="1">
    <location>
        <begin position="158"/>
        <end position="179"/>
    </location>
</feature>
<sequence>MSDNYHFLQLCNVYKDSRNKWALRINKLNFNIDNYKTVKTKIFLYLLWNTVIFIYLLEFFLNLLFVIYMPYINILSKTIFFFSIFDSIIVIILTYRGFYAYSNDKSNMLQRSAKFFFMLSIWCFIKLLVYVIHTLSFALITNEKINNELYYYGSRSVYFSYFMEIIITINIIKSVLTLFTGQKIQYIVSCIRTSTILKSKIRKDLEKQSFLFDDYTYGTFISDLKE</sequence>
<dbReference type="AlphaFoldDB" id="A0A1J1H4E0"/>
<gene>
    <name evidence="2" type="ORF">PRELSG_0803600</name>
</gene>
<dbReference type="OrthoDB" id="372340at2759"/>
<feature type="transmembrane region" description="Helical" evidence="1">
    <location>
        <begin position="115"/>
        <end position="138"/>
    </location>
</feature>
<dbReference type="VEuPathDB" id="PlasmoDB:PRELSG_0803600"/>
<feature type="transmembrane region" description="Helical" evidence="1">
    <location>
        <begin position="42"/>
        <end position="68"/>
    </location>
</feature>
<protein>
    <submittedName>
        <fullName evidence="2">Uncharacterized protein</fullName>
    </submittedName>
</protein>
<feature type="transmembrane region" description="Helical" evidence="1">
    <location>
        <begin position="74"/>
        <end position="95"/>
    </location>
</feature>
<reference evidence="2 3" key="1">
    <citation type="submission" date="2015-04" db="EMBL/GenBank/DDBJ databases">
        <authorList>
            <consortium name="Pathogen Informatics"/>
        </authorList>
    </citation>
    <scope>NUCLEOTIDE SEQUENCE [LARGE SCALE GENOMIC DNA]</scope>
    <source>
        <strain evidence="2 3">SGS1</strain>
    </source>
</reference>
<keyword evidence="3" id="KW-1185">Reference proteome</keyword>
<evidence type="ECO:0000313" key="2">
    <source>
        <dbReference type="EMBL" id="CRG99610.1"/>
    </source>
</evidence>